<dbReference type="RefSeq" id="XP_043175302.1">
    <property type="nucleotide sequence ID" value="XM_043319367.1"/>
</dbReference>
<sequence length="575" mass="64533">MKDSLVSGGANLYYDLGEYGREIQTTSQEARTWFNRGLVWCYSFNHEAATQCFETAAVHDPDCAMAYWGIAFAVGPNYNKSWRMFTLDDRRSSLEKIHGALEHAERVQVDVPPMEKALITALTVRFPRSNVGNPDDLSRFDYAYAEAMRSVYEAHGEDLDVMTLFADAIMCTRPRRLWDLNTGKTTGTDIDEARAALEKGLARADGRNHPGLCHLYIHMMEMSPFPELALNAADSLRRLVPDGSHMQHMATHIDTACGDYRRSVDSNFDAIRADDKYFSSGDAAALIYNAYRSHNIHAMAYSAMMSGRSVDALYAARRLPEVLTLEFMSIKTPRMVDWTEWQLVTLPHALIRFGQWEEILELRTPANAGLLYISTATVHYAKGIALAVLGRIDEACRARDAFEEARLAVPEYHMYGPSSTAAPVLAVASAMLEGELEYRKGNHIKAFSVLRHGIDLEDNLAYADPPLWMQPVRHALSALLLEQGHSEEAEQLYLEDLGFSDNHPRRKARINNVWGLHGLHECFIRNGKEEKARSIRLQRDIAMASADVPIKASCFCRLTALNGKSGCHSPRIPLC</sequence>
<reference evidence="1" key="1">
    <citation type="submission" date="2021-05" db="EMBL/GenBank/DDBJ databases">
        <authorList>
            <person name="Stam R."/>
        </authorList>
    </citation>
    <scope>NUCLEOTIDE SEQUENCE</scope>
    <source>
        <strain evidence="1">CS162</strain>
    </source>
</reference>
<gene>
    <name evidence="1" type="ORF">ALTATR162_LOCUS11725</name>
</gene>
<name>A0A8J2NBS0_9PLEO</name>
<evidence type="ECO:0008006" key="3">
    <source>
        <dbReference type="Google" id="ProtNLM"/>
    </source>
</evidence>
<proteinExistence type="predicted"/>
<accession>A0A8J2NBS0</accession>
<evidence type="ECO:0000313" key="1">
    <source>
        <dbReference type="EMBL" id="CAG5187545.1"/>
    </source>
</evidence>
<dbReference type="PANTHER" id="PTHR45588">
    <property type="entry name" value="TPR DOMAIN-CONTAINING PROTEIN"/>
    <property type="match status" value="1"/>
</dbReference>
<dbReference type="GeneID" id="67012029"/>
<dbReference type="Proteomes" id="UP000676310">
    <property type="component" value="Unassembled WGS sequence"/>
</dbReference>
<dbReference type="Gene3D" id="1.25.40.10">
    <property type="entry name" value="Tetratricopeptide repeat domain"/>
    <property type="match status" value="2"/>
</dbReference>
<dbReference type="InterPro" id="IPR019734">
    <property type="entry name" value="TPR_rpt"/>
</dbReference>
<evidence type="ECO:0000313" key="2">
    <source>
        <dbReference type="Proteomes" id="UP000676310"/>
    </source>
</evidence>
<organism evidence="1 2">
    <name type="scientific">Alternaria atra</name>
    <dbReference type="NCBI Taxonomy" id="119953"/>
    <lineage>
        <taxon>Eukaryota</taxon>
        <taxon>Fungi</taxon>
        <taxon>Dikarya</taxon>
        <taxon>Ascomycota</taxon>
        <taxon>Pezizomycotina</taxon>
        <taxon>Dothideomycetes</taxon>
        <taxon>Pleosporomycetidae</taxon>
        <taxon>Pleosporales</taxon>
        <taxon>Pleosporineae</taxon>
        <taxon>Pleosporaceae</taxon>
        <taxon>Alternaria</taxon>
        <taxon>Alternaria sect. Ulocladioides</taxon>
    </lineage>
</organism>
<dbReference type="EMBL" id="CAJRGZ010000032">
    <property type="protein sequence ID" value="CAG5187545.1"/>
    <property type="molecule type" value="Genomic_DNA"/>
</dbReference>
<dbReference type="OrthoDB" id="414774at2759"/>
<protein>
    <recommendedName>
        <fullName evidence="3">TPR domain protein</fullName>
    </recommendedName>
</protein>
<keyword evidence="2" id="KW-1185">Reference proteome</keyword>
<dbReference type="SUPFAM" id="SSF48452">
    <property type="entry name" value="TPR-like"/>
    <property type="match status" value="1"/>
</dbReference>
<dbReference type="PANTHER" id="PTHR45588:SF1">
    <property type="entry name" value="WW DOMAIN-CONTAINING PROTEIN"/>
    <property type="match status" value="1"/>
</dbReference>
<dbReference type="SMART" id="SM00028">
    <property type="entry name" value="TPR"/>
    <property type="match status" value="2"/>
</dbReference>
<comment type="caution">
    <text evidence="1">The sequence shown here is derived from an EMBL/GenBank/DDBJ whole genome shotgun (WGS) entry which is preliminary data.</text>
</comment>
<dbReference type="AlphaFoldDB" id="A0A8J2NBS0"/>
<dbReference type="InterPro" id="IPR011990">
    <property type="entry name" value="TPR-like_helical_dom_sf"/>
</dbReference>